<gene>
    <name evidence="4" type="ORF">ESZ00_01370</name>
</gene>
<evidence type="ECO:0000256" key="1">
    <source>
        <dbReference type="SAM" id="Phobius"/>
    </source>
</evidence>
<feature type="signal peptide" evidence="2">
    <location>
        <begin position="1"/>
        <end position="29"/>
    </location>
</feature>
<sequence>MMPRLRSAVRPFPLAVAILATPLSSHALAAATLSAYTMHLGTLRSLVEACRQSPAQCDPDKVGSDEQVSGASVSFDAHYEWLRDTLHKAHDPSLKDRATLLDDAARHLDEDLRDAGIAAPAKLPSQAVQRRDAILARPEYVTVTQVSIWDRIFARLYSWLDRLFGNVAGFGRRSPWIGPLMEWSLIVLALTGLTLWAMRVFRRQRLRLAAEPGRAMEPAEDASRNWRELAARHAEAHEWRDAIHCLYWASIVLLEGRRMWAPSRSRTPREYVRLVEPGSARRTLLEQQTRAFERIWYGLETAAPGDYQQALHLHEELRAA</sequence>
<dbReference type="OrthoDB" id="107692at2"/>
<dbReference type="Pfam" id="PF13559">
    <property type="entry name" value="DUF4129"/>
    <property type="match status" value="1"/>
</dbReference>
<feature type="domain" description="Protein-glutamine gamma-glutamyltransferase-like C-terminal" evidence="3">
    <location>
        <begin position="246"/>
        <end position="313"/>
    </location>
</feature>
<feature type="transmembrane region" description="Helical" evidence="1">
    <location>
        <begin position="176"/>
        <end position="198"/>
    </location>
</feature>
<evidence type="ECO:0000313" key="5">
    <source>
        <dbReference type="Proteomes" id="UP000290253"/>
    </source>
</evidence>
<accession>A0A4Q1SGH6</accession>
<dbReference type="AlphaFoldDB" id="A0A4Q1SGH6"/>
<organism evidence="4 5">
    <name type="scientific">Silvibacterium dinghuense</name>
    <dbReference type="NCBI Taxonomy" id="1560006"/>
    <lineage>
        <taxon>Bacteria</taxon>
        <taxon>Pseudomonadati</taxon>
        <taxon>Acidobacteriota</taxon>
        <taxon>Terriglobia</taxon>
        <taxon>Terriglobales</taxon>
        <taxon>Acidobacteriaceae</taxon>
        <taxon>Silvibacterium</taxon>
    </lineage>
</organism>
<dbReference type="EMBL" id="SDMK01000001">
    <property type="protein sequence ID" value="RXS96628.1"/>
    <property type="molecule type" value="Genomic_DNA"/>
</dbReference>
<evidence type="ECO:0000256" key="2">
    <source>
        <dbReference type="SAM" id="SignalP"/>
    </source>
</evidence>
<evidence type="ECO:0000259" key="3">
    <source>
        <dbReference type="Pfam" id="PF13559"/>
    </source>
</evidence>
<protein>
    <submittedName>
        <fullName evidence="4">DUF4129 domain-containing protein</fullName>
    </submittedName>
</protein>
<evidence type="ECO:0000313" key="4">
    <source>
        <dbReference type="EMBL" id="RXS96628.1"/>
    </source>
</evidence>
<keyword evidence="2" id="KW-0732">Signal</keyword>
<comment type="caution">
    <text evidence="4">The sequence shown here is derived from an EMBL/GenBank/DDBJ whole genome shotgun (WGS) entry which is preliminary data.</text>
</comment>
<keyword evidence="5" id="KW-1185">Reference proteome</keyword>
<keyword evidence="1" id="KW-0812">Transmembrane</keyword>
<feature type="chain" id="PRO_5020548739" evidence="2">
    <location>
        <begin position="30"/>
        <end position="320"/>
    </location>
</feature>
<dbReference type="Proteomes" id="UP000290253">
    <property type="component" value="Unassembled WGS sequence"/>
</dbReference>
<dbReference type="InterPro" id="IPR025403">
    <property type="entry name" value="TgpA-like_C"/>
</dbReference>
<keyword evidence="1" id="KW-0472">Membrane</keyword>
<proteinExistence type="predicted"/>
<name>A0A4Q1SGH6_9BACT</name>
<keyword evidence="1" id="KW-1133">Transmembrane helix</keyword>
<reference evidence="4 5" key="1">
    <citation type="journal article" date="2016" name="Int. J. Syst. Evol. Microbiol.">
        <title>Acidipila dinghuensis sp. nov., an acidobacterium isolated from forest soil.</title>
        <authorList>
            <person name="Jiang Y.W."/>
            <person name="Wang J."/>
            <person name="Chen M.H."/>
            <person name="Lv Y.Y."/>
            <person name="Qiu L.H."/>
        </authorList>
    </citation>
    <scope>NUCLEOTIDE SEQUENCE [LARGE SCALE GENOMIC DNA]</scope>
    <source>
        <strain evidence="4 5">DHOF10</strain>
    </source>
</reference>